<dbReference type="Proteomes" id="UP001586593">
    <property type="component" value="Unassembled WGS sequence"/>
</dbReference>
<feature type="transmembrane region" description="Helical" evidence="10">
    <location>
        <begin position="113"/>
        <end position="138"/>
    </location>
</feature>
<accession>A0ABR3V0D7</accession>
<keyword evidence="4 10" id="KW-1003">Cell membrane</keyword>
<keyword evidence="9" id="KW-0325">Glycoprotein</keyword>
<evidence type="ECO:0000313" key="13">
    <source>
        <dbReference type="Proteomes" id="UP001586593"/>
    </source>
</evidence>
<dbReference type="PANTHER" id="PTHR31030">
    <property type="entry name" value="PLASMA MEMBRANE FUSION PROTEIN PRM1"/>
    <property type="match status" value="1"/>
</dbReference>
<evidence type="ECO:0000256" key="11">
    <source>
        <dbReference type="SAM" id="MobiDB-lite"/>
    </source>
</evidence>
<keyword evidence="5 10" id="KW-0812">Transmembrane</keyword>
<evidence type="ECO:0000313" key="12">
    <source>
        <dbReference type="EMBL" id="KAL1835275.1"/>
    </source>
</evidence>
<organism evidence="12 13">
    <name type="scientific">Phialemonium thermophilum</name>
    <dbReference type="NCBI Taxonomy" id="223376"/>
    <lineage>
        <taxon>Eukaryota</taxon>
        <taxon>Fungi</taxon>
        <taxon>Dikarya</taxon>
        <taxon>Ascomycota</taxon>
        <taxon>Pezizomycotina</taxon>
        <taxon>Sordariomycetes</taxon>
        <taxon>Sordariomycetidae</taxon>
        <taxon>Cephalothecales</taxon>
        <taxon>Cephalothecaceae</taxon>
        <taxon>Phialemonium</taxon>
    </lineage>
</organism>
<protein>
    <recommendedName>
        <fullName evidence="10">Plasma membrane fusion protein PRM1</fullName>
    </recommendedName>
</protein>
<evidence type="ECO:0000256" key="6">
    <source>
        <dbReference type="ARBA" id="ARBA00022971"/>
    </source>
</evidence>
<feature type="transmembrane region" description="Helical" evidence="10">
    <location>
        <begin position="144"/>
        <end position="164"/>
    </location>
</feature>
<proteinExistence type="inferred from homology"/>
<evidence type="ECO:0000256" key="4">
    <source>
        <dbReference type="ARBA" id="ARBA00022475"/>
    </source>
</evidence>
<comment type="similarity">
    <text evidence="3 10">Belongs to the PRM1 family.</text>
</comment>
<evidence type="ECO:0000256" key="3">
    <source>
        <dbReference type="ARBA" id="ARBA00010780"/>
    </source>
</evidence>
<evidence type="ECO:0000256" key="7">
    <source>
        <dbReference type="ARBA" id="ARBA00022989"/>
    </source>
</evidence>
<evidence type="ECO:0000256" key="2">
    <source>
        <dbReference type="ARBA" id="ARBA00004651"/>
    </source>
</evidence>
<evidence type="ECO:0000256" key="9">
    <source>
        <dbReference type="ARBA" id="ARBA00023180"/>
    </source>
</evidence>
<keyword evidence="7 10" id="KW-1133">Transmembrane helix</keyword>
<feature type="compositionally biased region" description="Low complexity" evidence="11">
    <location>
        <begin position="265"/>
        <end position="274"/>
    </location>
</feature>
<evidence type="ECO:0000256" key="5">
    <source>
        <dbReference type="ARBA" id="ARBA00022692"/>
    </source>
</evidence>
<dbReference type="PANTHER" id="PTHR31030:SF1">
    <property type="entry name" value="PLASMA MEMBRANE FUSION PROTEIN PRM1"/>
    <property type="match status" value="1"/>
</dbReference>
<evidence type="ECO:0000256" key="10">
    <source>
        <dbReference type="RuleBase" id="RU366035"/>
    </source>
</evidence>
<keyword evidence="13" id="KW-1185">Reference proteome</keyword>
<evidence type="ECO:0000256" key="1">
    <source>
        <dbReference type="ARBA" id="ARBA00002512"/>
    </source>
</evidence>
<comment type="subcellular location">
    <subcellularLocation>
        <location evidence="2 10">Cell membrane</location>
        <topology evidence="2 10">Multi-pass membrane protein</topology>
    </subcellularLocation>
</comment>
<keyword evidence="8 10" id="KW-0472">Membrane</keyword>
<comment type="caution">
    <text evidence="10">Lacks conserved residue(s) required for the propagation of feature annotation.</text>
</comment>
<feature type="region of interest" description="Disordered" evidence="11">
    <location>
        <begin position="258"/>
        <end position="287"/>
    </location>
</feature>
<reference evidence="12 13" key="1">
    <citation type="journal article" date="2024" name="Commun. Biol.">
        <title>Comparative genomic analysis of thermophilic fungi reveals convergent evolutionary adaptations and gene losses.</title>
        <authorList>
            <person name="Steindorff A.S."/>
            <person name="Aguilar-Pontes M.V."/>
            <person name="Robinson A.J."/>
            <person name="Andreopoulos B."/>
            <person name="LaButti K."/>
            <person name="Kuo A."/>
            <person name="Mondo S."/>
            <person name="Riley R."/>
            <person name="Otillar R."/>
            <person name="Haridas S."/>
            <person name="Lipzen A."/>
            <person name="Grimwood J."/>
            <person name="Schmutz J."/>
            <person name="Clum A."/>
            <person name="Reid I.D."/>
            <person name="Moisan M.C."/>
            <person name="Butler G."/>
            <person name="Nguyen T.T.M."/>
            <person name="Dewar K."/>
            <person name="Conant G."/>
            <person name="Drula E."/>
            <person name="Henrissat B."/>
            <person name="Hansel C."/>
            <person name="Singer S."/>
            <person name="Hutchinson M.I."/>
            <person name="de Vries R.P."/>
            <person name="Natvig D.O."/>
            <person name="Powell A.J."/>
            <person name="Tsang A."/>
            <person name="Grigoriev I.V."/>
        </authorList>
    </citation>
    <scope>NUCLEOTIDE SEQUENCE [LARGE SCALE GENOMIC DNA]</scope>
    <source>
        <strain evidence="12 13">ATCC 24622</strain>
    </source>
</reference>
<comment type="caution">
    <text evidence="12">The sequence shown here is derived from an EMBL/GenBank/DDBJ whole genome shotgun (WGS) entry which is preliminary data.</text>
</comment>
<dbReference type="InterPro" id="IPR026777">
    <property type="entry name" value="PRM1"/>
</dbReference>
<comment type="function">
    <text evidence="1 10">Involved in cell fusion during mating by stabilizing the plasma membrane fusion event.</text>
</comment>
<feature type="transmembrane region" description="Helical" evidence="10">
    <location>
        <begin position="61"/>
        <end position="79"/>
    </location>
</feature>
<evidence type="ECO:0000256" key="8">
    <source>
        <dbReference type="ARBA" id="ARBA00023136"/>
    </source>
</evidence>
<name>A0ABR3V0D7_9PEZI</name>
<feature type="compositionally biased region" description="Basic residues" evidence="11">
    <location>
        <begin position="275"/>
        <end position="287"/>
    </location>
</feature>
<gene>
    <name evidence="12" type="ORF">VTK73DRAFT_5849</name>
</gene>
<dbReference type="EMBL" id="JAZHXJ010003281">
    <property type="protein sequence ID" value="KAL1835275.1"/>
    <property type="molecule type" value="Genomic_DNA"/>
</dbReference>
<keyword evidence="6 10" id="KW-0184">Conjugation</keyword>
<sequence>MFARDKEPPVWPDLPPLHRESYERADLDPEKPLAPHADTAPGITPYLGLRARLSQVWLNRWTVLLLLVLVRVLLLVGGLRDDLDDAKAKALSACTKVEDVGSAMASMPHYLSVGVNALAAAGVNDAVDALVAVLLMILTGVEQLILFVINMWVGTYACLVAAFIHGGLDVGVSAVEGATDFMNKAVGSIADAIDDDVSKVQDAIDAAFRTISDVGGVFGAKPSPPTIDLSGPLDDLRNIKVDDTQFVQDLVRLNRTIPTFDQAGPSTRPSSPWPRSRRSPSARTTRA</sequence>